<keyword evidence="2" id="KW-0030">Aminoacyl-tRNA synthetase</keyword>
<keyword evidence="2" id="KW-0436">Ligase</keyword>
<dbReference type="EMBL" id="MDYQ01000006">
    <property type="protein sequence ID" value="PRP89057.1"/>
    <property type="molecule type" value="Genomic_DNA"/>
</dbReference>
<keyword evidence="3" id="KW-1185">Reference proteome</keyword>
<reference evidence="2 3" key="1">
    <citation type="journal article" date="2018" name="Genome Biol. Evol.">
        <title>Multiple Roots of Fruiting Body Formation in Amoebozoa.</title>
        <authorList>
            <person name="Hillmann F."/>
            <person name="Forbes G."/>
            <person name="Novohradska S."/>
            <person name="Ferling I."/>
            <person name="Riege K."/>
            <person name="Groth M."/>
            <person name="Westermann M."/>
            <person name="Marz M."/>
            <person name="Spaller T."/>
            <person name="Winckler T."/>
            <person name="Schaap P."/>
            <person name="Glockner G."/>
        </authorList>
    </citation>
    <scope>NUCLEOTIDE SEQUENCE [LARGE SCALE GENOMIC DNA]</scope>
    <source>
        <strain evidence="2 3">Jena</strain>
    </source>
</reference>
<dbReference type="Proteomes" id="UP000241769">
    <property type="component" value="Unassembled WGS sequence"/>
</dbReference>
<comment type="caution">
    <text evidence="2">The sequence shown here is derived from an EMBL/GenBank/DDBJ whole genome shotgun (WGS) entry which is preliminary data.</text>
</comment>
<feature type="region of interest" description="Disordered" evidence="1">
    <location>
        <begin position="163"/>
        <end position="182"/>
    </location>
</feature>
<dbReference type="GO" id="GO:0000166">
    <property type="term" value="F:nucleotide binding"/>
    <property type="evidence" value="ECO:0007669"/>
    <property type="project" value="InterPro"/>
</dbReference>
<accession>A0A2P6NYL9</accession>
<dbReference type="InterPro" id="IPR018163">
    <property type="entry name" value="Thr/Ala-tRNA-synth_IIc_edit"/>
</dbReference>
<dbReference type="InParanoid" id="A0A2P6NYL9"/>
<dbReference type="SUPFAM" id="SSF55186">
    <property type="entry name" value="ThrRS/AlaRS common domain"/>
    <property type="match status" value="1"/>
</dbReference>
<sequence>MSQKARVPEVNSATQIVKGAVNRVFGSTKTVSVECHKKTEGRLTIVSAQAPQESQLKELERLSNDLIAKNVAIQTETLSRSDAETKYGKDKIYDKIEPAAAVQELTIVSISDWVVNSCLGTHVATTGAVRPIKNIRCNYRENKSEATLIFEFGEAGSAAAASAATTKKGAKNTPATTSTPTLDYNDTKKVSAQVLTDLAAELKKLNVQVPAELESLMLPLLNQRFTAVKNAAFAKGANALGGNGDRVKMGLAFPQARATVEDTPAAPL</sequence>
<evidence type="ECO:0000313" key="2">
    <source>
        <dbReference type="EMBL" id="PRP89057.1"/>
    </source>
</evidence>
<protein>
    <submittedName>
        <fullName evidence="2">Alanyl-tRNA synthetase-like protein</fullName>
    </submittedName>
</protein>
<dbReference type="Gene3D" id="3.30.980.10">
    <property type="entry name" value="Threonyl-trna Synthetase, Chain A, domain 2"/>
    <property type="match status" value="1"/>
</dbReference>
<dbReference type="STRING" id="1890364.A0A2P6NYL9"/>
<dbReference type="AlphaFoldDB" id="A0A2P6NYL9"/>
<organism evidence="2 3">
    <name type="scientific">Planoprotostelium fungivorum</name>
    <dbReference type="NCBI Taxonomy" id="1890364"/>
    <lineage>
        <taxon>Eukaryota</taxon>
        <taxon>Amoebozoa</taxon>
        <taxon>Evosea</taxon>
        <taxon>Variosea</taxon>
        <taxon>Cavosteliida</taxon>
        <taxon>Cavosteliaceae</taxon>
        <taxon>Planoprotostelium</taxon>
    </lineage>
</organism>
<dbReference type="GO" id="GO:0004812">
    <property type="term" value="F:aminoacyl-tRNA ligase activity"/>
    <property type="evidence" value="ECO:0007669"/>
    <property type="project" value="UniProtKB-KW"/>
</dbReference>
<gene>
    <name evidence="2" type="ORF">PROFUN_02335</name>
</gene>
<feature type="compositionally biased region" description="Low complexity" evidence="1">
    <location>
        <begin position="163"/>
        <end position="177"/>
    </location>
</feature>
<proteinExistence type="predicted"/>
<evidence type="ECO:0000313" key="3">
    <source>
        <dbReference type="Proteomes" id="UP000241769"/>
    </source>
</evidence>
<name>A0A2P6NYL9_9EUKA</name>
<evidence type="ECO:0000256" key="1">
    <source>
        <dbReference type="SAM" id="MobiDB-lite"/>
    </source>
</evidence>